<evidence type="ECO:0000313" key="9">
    <source>
        <dbReference type="Proteomes" id="UP001203342"/>
    </source>
</evidence>
<dbReference type="InterPro" id="IPR036874">
    <property type="entry name" value="Carbonic_anhydrase_sf"/>
</dbReference>
<evidence type="ECO:0000313" key="8">
    <source>
        <dbReference type="EMBL" id="MCL9770067.1"/>
    </source>
</evidence>
<dbReference type="NCBIfam" id="NF007756">
    <property type="entry name" value="PRK10437.1"/>
    <property type="match status" value="1"/>
</dbReference>
<dbReference type="Gene3D" id="3.40.1050.10">
    <property type="entry name" value="Carbonic anhydrase"/>
    <property type="match status" value="1"/>
</dbReference>
<keyword evidence="6" id="KW-0456">Lyase</keyword>
<dbReference type="Pfam" id="PF00484">
    <property type="entry name" value="Pro_CA"/>
    <property type="match status" value="1"/>
</dbReference>
<dbReference type="InterPro" id="IPR001765">
    <property type="entry name" value="Carbonic_anhydrase"/>
</dbReference>
<evidence type="ECO:0000256" key="2">
    <source>
        <dbReference type="ARBA" id="ARBA00006217"/>
    </source>
</evidence>
<evidence type="ECO:0000256" key="1">
    <source>
        <dbReference type="ARBA" id="ARBA00001947"/>
    </source>
</evidence>
<dbReference type="RefSeq" id="WP_250581541.1">
    <property type="nucleotide sequence ID" value="NZ_JAMLJN010000004.1"/>
</dbReference>
<dbReference type="PANTHER" id="PTHR11002:SF76">
    <property type="entry name" value="CARBONIC ANHYDRASE"/>
    <property type="match status" value="1"/>
</dbReference>
<evidence type="ECO:0000256" key="5">
    <source>
        <dbReference type="ARBA" id="ARBA00022833"/>
    </source>
</evidence>
<protein>
    <recommendedName>
        <fullName evidence="3">carbonic anhydrase</fullName>
        <ecNumber evidence="3">4.2.1.1</ecNumber>
    </recommendedName>
</protein>
<proteinExistence type="inferred from homology"/>
<dbReference type="EMBL" id="JAMLJN010000004">
    <property type="protein sequence ID" value="MCL9770067.1"/>
    <property type="molecule type" value="Genomic_DNA"/>
</dbReference>
<comment type="catalytic activity">
    <reaction evidence="7">
        <text>hydrogencarbonate + H(+) = CO2 + H2O</text>
        <dbReference type="Rhea" id="RHEA:10748"/>
        <dbReference type="ChEBI" id="CHEBI:15377"/>
        <dbReference type="ChEBI" id="CHEBI:15378"/>
        <dbReference type="ChEBI" id="CHEBI:16526"/>
        <dbReference type="ChEBI" id="CHEBI:17544"/>
        <dbReference type="EC" id="4.2.1.1"/>
    </reaction>
</comment>
<comment type="caution">
    <text evidence="8">The sequence shown here is derived from an EMBL/GenBank/DDBJ whole genome shotgun (WGS) entry which is preliminary data.</text>
</comment>
<dbReference type="SUPFAM" id="SSF53056">
    <property type="entry name" value="beta-carbonic anhydrase, cab"/>
    <property type="match status" value="1"/>
</dbReference>
<keyword evidence="5" id="KW-0862">Zinc</keyword>
<evidence type="ECO:0000256" key="6">
    <source>
        <dbReference type="ARBA" id="ARBA00023239"/>
    </source>
</evidence>
<comment type="similarity">
    <text evidence="2">Belongs to the beta-class carbonic anhydrase family.</text>
</comment>
<dbReference type="PROSITE" id="PS00704">
    <property type="entry name" value="PROK_CO2_ANHYDRASE_1"/>
    <property type="match status" value="1"/>
</dbReference>
<comment type="cofactor">
    <cofactor evidence="1">
        <name>Zn(2+)</name>
        <dbReference type="ChEBI" id="CHEBI:29105"/>
    </cofactor>
</comment>
<evidence type="ECO:0000256" key="3">
    <source>
        <dbReference type="ARBA" id="ARBA00012925"/>
    </source>
</evidence>
<dbReference type="InterPro" id="IPR015892">
    <property type="entry name" value="Carbonic_anhydrase_CS"/>
</dbReference>
<dbReference type="EC" id="4.2.1.1" evidence="3"/>
<sequence length="211" mass="24149">MSDFYKKILDNNKKWVESKLAMNPNFFKRLAEKQNPPLLWIGCSDSRVPANEIIGAEPGEVFVHRNIANMVVHSDMNMLSVLDYAVNVLKVKHVIVCGHYGCGGVKAAMGNTSVGIIDNWIRHIKDTYRFHQQELDAIEDENERFNKFVEINVREQVMDLAKTSIVQNAWKNGQELTLHGWVYGLNDGYVTDLDVNFSCDKDLDDVYQLKL</sequence>
<evidence type="ECO:0000256" key="4">
    <source>
        <dbReference type="ARBA" id="ARBA00022723"/>
    </source>
</evidence>
<dbReference type="SMART" id="SM00947">
    <property type="entry name" value="Pro_CA"/>
    <property type="match status" value="1"/>
</dbReference>
<name>A0ABT0TGP6_9FLAO</name>
<reference evidence="8 9" key="1">
    <citation type="submission" date="2022-05" db="EMBL/GenBank/DDBJ databases">
        <title>Flavobacterium sp., isolated from activated sludge.</title>
        <authorList>
            <person name="Ran Q."/>
        </authorList>
    </citation>
    <scope>NUCLEOTIDE SEQUENCE [LARGE SCALE GENOMIC DNA]</scope>
    <source>
        <strain evidence="8 9">HXWNR69</strain>
    </source>
</reference>
<dbReference type="CDD" id="cd00883">
    <property type="entry name" value="beta_CA_cladeA"/>
    <property type="match status" value="1"/>
</dbReference>
<organism evidence="8 9">
    <name type="scientific">Flavobacterium fragile</name>
    <dbReference type="NCBI Taxonomy" id="2949085"/>
    <lineage>
        <taxon>Bacteria</taxon>
        <taxon>Pseudomonadati</taxon>
        <taxon>Bacteroidota</taxon>
        <taxon>Flavobacteriia</taxon>
        <taxon>Flavobacteriales</taxon>
        <taxon>Flavobacteriaceae</taxon>
        <taxon>Flavobacterium</taxon>
    </lineage>
</organism>
<dbReference type="Proteomes" id="UP001203342">
    <property type="component" value="Unassembled WGS sequence"/>
</dbReference>
<evidence type="ECO:0000256" key="7">
    <source>
        <dbReference type="ARBA" id="ARBA00048348"/>
    </source>
</evidence>
<keyword evidence="9" id="KW-1185">Reference proteome</keyword>
<accession>A0ABT0TGP6</accession>
<keyword evidence="4" id="KW-0479">Metal-binding</keyword>
<dbReference type="PANTHER" id="PTHR11002">
    <property type="entry name" value="CARBONIC ANHYDRASE"/>
    <property type="match status" value="1"/>
</dbReference>
<gene>
    <name evidence="8" type="primary">can</name>
    <name evidence="8" type="ORF">NAT47_06540</name>
</gene>